<dbReference type="GO" id="GO:0004843">
    <property type="term" value="F:cysteine-type deubiquitinase activity"/>
    <property type="evidence" value="ECO:0007669"/>
    <property type="project" value="UniProtKB-EC"/>
</dbReference>
<sequence length="503" mass="57942">MSGDESSHSDLEASNGVDEEKTVETPVTEDGAVKRERPDDPEKSPSPPSKKARTESNEQVSETKRSKDEQKESPSKSSDSRSRSPESKRRRSEKDKGKSKKREDKNDNHREKSRKEKESGKESAPKDDGLEEGEVVEPAREPTARELERMRLIEQLAKEDAEIDGPSSSARGSEPAHNSRACPYLDTIDRKLWNPKAFRTHVSPHEMLQATVLCSDKKFQFIKQGDAAEFMSFLLNTLHIALNGTQKSSSSIIYRIFRGRMRQYSRRVIPAEATEHQRLQLLQLPEYNESAKELPFLYLALDLPPAPLYRDEQMQNIIPQVPLTALLQKFNGTTEKEYKTYNENIMKRFELLRLPEYLIITYKRFHKNQWFVEKNPTIVNFPISNVDLYDCLSEDTRGDHKYTTYDLVANVVHDGKPDSGTYRIQLVHVGSRKWFELEDLHVKEILPQMIVLAESYIQNWVSWPVDGADLNETICSLQIWKLNRKKTREERMSEAVDDDNAAS</sequence>
<evidence type="ECO:0000313" key="5">
    <source>
        <dbReference type="EMBL" id="RCN34518.1"/>
    </source>
</evidence>
<feature type="compositionally biased region" description="Basic and acidic residues" evidence="3">
    <location>
        <begin position="31"/>
        <end position="43"/>
    </location>
</feature>
<dbReference type="InterPro" id="IPR038765">
    <property type="entry name" value="Papain-like_cys_pep_sf"/>
</dbReference>
<dbReference type="STRING" id="29170.A0A368FSQ5"/>
<dbReference type="PROSITE" id="PS50235">
    <property type="entry name" value="USP_3"/>
    <property type="match status" value="1"/>
</dbReference>
<evidence type="ECO:0000256" key="1">
    <source>
        <dbReference type="ARBA" id="ARBA00000707"/>
    </source>
</evidence>
<dbReference type="SUPFAM" id="SSF54001">
    <property type="entry name" value="Cysteine proteinases"/>
    <property type="match status" value="1"/>
</dbReference>
<dbReference type="Pfam" id="PF00443">
    <property type="entry name" value="UCH"/>
    <property type="match status" value="1"/>
</dbReference>
<dbReference type="GO" id="GO:0016579">
    <property type="term" value="P:protein deubiquitination"/>
    <property type="evidence" value="ECO:0007669"/>
    <property type="project" value="InterPro"/>
</dbReference>
<feature type="compositionally biased region" description="Basic and acidic residues" evidence="3">
    <location>
        <begin position="1"/>
        <end position="11"/>
    </location>
</feature>
<dbReference type="OrthoDB" id="10263353at2759"/>
<feature type="region of interest" description="Disordered" evidence="3">
    <location>
        <begin position="158"/>
        <end position="179"/>
    </location>
</feature>
<dbReference type="InterPro" id="IPR001394">
    <property type="entry name" value="Peptidase_C19_UCH"/>
</dbReference>
<feature type="domain" description="USP" evidence="4">
    <location>
        <begin position="128"/>
        <end position="463"/>
    </location>
</feature>
<keyword evidence="5" id="KW-0378">Hydrolase</keyword>
<evidence type="ECO:0000313" key="6">
    <source>
        <dbReference type="Proteomes" id="UP000252519"/>
    </source>
</evidence>
<dbReference type="PANTHER" id="PTHR21646">
    <property type="entry name" value="UBIQUITIN CARBOXYL-TERMINAL HYDROLASE"/>
    <property type="match status" value="1"/>
</dbReference>
<feature type="compositionally biased region" description="Basic and acidic residues" evidence="3">
    <location>
        <begin position="52"/>
        <end position="128"/>
    </location>
</feature>
<gene>
    <name evidence="5" type="ORF">ANCCAN_19641</name>
</gene>
<accession>A0A368FSQ5</accession>
<dbReference type="Proteomes" id="UP000252519">
    <property type="component" value="Unassembled WGS sequence"/>
</dbReference>
<comment type="catalytic activity">
    <reaction evidence="1">
        <text>Thiol-dependent hydrolysis of ester, thioester, amide, peptide and isopeptide bonds formed by the C-terminal Gly of ubiquitin (a 76-residue protein attached to proteins as an intracellular targeting signal).</text>
        <dbReference type="EC" id="3.4.19.12"/>
    </reaction>
</comment>
<evidence type="ECO:0000256" key="2">
    <source>
        <dbReference type="ARBA" id="ARBA00012759"/>
    </source>
</evidence>
<protein>
    <recommendedName>
        <fullName evidence="2">ubiquitinyl hydrolase 1</fullName>
        <ecNumber evidence="2">3.4.19.12</ecNumber>
    </recommendedName>
</protein>
<organism evidence="5 6">
    <name type="scientific">Ancylostoma caninum</name>
    <name type="common">Dog hookworm</name>
    <dbReference type="NCBI Taxonomy" id="29170"/>
    <lineage>
        <taxon>Eukaryota</taxon>
        <taxon>Metazoa</taxon>
        <taxon>Ecdysozoa</taxon>
        <taxon>Nematoda</taxon>
        <taxon>Chromadorea</taxon>
        <taxon>Rhabditida</taxon>
        <taxon>Rhabditina</taxon>
        <taxon>Rhabditomorpha</taxon>
        <taxon>Strongyloidea</taxon>
        <taxon>Ancylostomatidae</taxon>
        <taxon>Ancylostomatinae</taxon>
        <taxon>Ancylostoma</taxon>
    </lineage>
</organism>
<reference evidence="5 6" key="1">
    <citation type="submission" date="2014-10" db="EMBL/GenBank/DDBJ databases">
        <title>Draft genome of the hookworm Ancylostoma caninum.</title>
        <authorList>
            <person name="Mitreva M."/>
        </authorList>
    </citation>
    <scope>NUCLEOTIDE SEQUENCE [LARGE SCALE GENOMIC DNA]</scope>
    <source>
        <strain evidence="5 6">Baltimore</strain>
    </source>
</reference>
<evidence type="ECO:0000259" key="4">
    <source>
        <dbReference type="PROSITE" id="PS50235"/>
    </source>
</evidence>
<feature type="region of interest" description="Disordered" evidence="3">
    <location>
        <begin position="1"/>
        <end position="146"/>
    </location>
</feature>
<feature type="compositionally biased region" description="Basic and acidic residues" evidence="3">
    <location>
        <begin position="137"/>
        <end position="146"/>
    </location>
</feature>
<dbReference type="InterPro" id="IPR050185">
    <property type="entry name" value="Ub_carboxyl-term_hydrolase"/>
</dbReference>
<dbReference type="EC" id="3.4.19.12" evidence="2"/>
<dbReference type="InterPro" id="IPR028889">
    <property type="entry name" value="USP"/>
</dbReference>
<name>A0A368FSQ5_ANCCA</name>
<evidence type="ECO:0000256" key="3">
    <source>
        <dbReference type="SAM" id="MobiDB-lite"/>
    </source>
</evidence>
<dbReference type="EMBL" id="JOJR01000771">
    <property type="protein sequence ID" value="RCN34518.1"/>
    <property type="molecule type" value="Genomic_DNA"/>
</dbReference>
<dbReference type="PANTHER" id="PTHR21646:SF16">
    <property type="entry name" value="U4_U6.U5 TRI-SNRNP-ASSOCIATED PROTEIN 2"/>
    <property type="match status" value="1"/>
</dbReference>
<dbReference type="AlphaFoldDB" id="A0A368FSQ5"/>
<comment type="caution">
    <text evidence="5">The sequence shown here is derived from an EMBL/GenBank/DDBJ whole genome shotgun (WGS) entry which is preliminary data.</text>
</comment>
<keyword evidence="6" id="KW-1185">Reference proteome</keyword>
<proteinExistence type="predicted"/>
<dbReference type="Gene3D" id="3.90.70.10">
    <property type="entry name" value="Cysteine proteinases"/>
    <property type="match status" value="1"/>
</dbReference>